<evidence type="ECO:0000256" key="7">
    <source>
        <dbReference type="HAMAP-Rule" id="MF_00639"/>
    </source>
</evidence>
<dbReference type="GO" id="GO:0051301">
    <property type="term" value="P:cell division"/>
    <property type="evidence" value="ECO:0007669"/>
    <property type="project" value="UniProtKB-KW"/>
</dbReference>
<name>A0A5C9AAK0_9GAMM</name>
<sequence>MSTAVAQDLIASTENRVVFGLGVTGLSCARFLHRNGLAFSVVDTRAEPPGLDVLQREMPEVPVLAGDIPPQVLESASELIVSPGIALEAPLVAAAVAAGATVLGDIDLFVREARAPVVGITGSNAKSTVTELVGEMARAAGLRVGVGGNLGTPALDLLDDASELYVLELSSFQLERAGQLDLQVATVLNVSPDHLDRHGSMPRYHQAKHRIFRGCHSAVVNRDDTLTIPLVGDEVAVISWRLREPELNGFGLRTIDGVETLCHGFEPLMPTADLPLVGRHNCANVLAALAIGHAAGLPMAAMLDAVRAFRGLPHRCQLVREYRGVRYVNDSKGTNIGACEAALVGLGGEGNVILIAGGQGKGADFNQLRKAVKRYCRGVIVMGEAAAELDSALADIVPVQPVTDMRAAVEAAAGLGEAGDLVLLSPACASFDMFRGYADRGHAFTAAVEQLGEGA</sequence>
<dbReference type="NCBIfam" id="TIGR01087">
    <property type="entry name" value="murD"/>
    <property type="match status" value="1"/>
</dbReference>
<reference evidence="11 12" key="1">
    <citation type="submission" date="2019-08" db="EMBL/GenBank/DDBJ databases">
        <title>Parahaliea maris sp. nov., isolated from the surface seawater.</title>
        <authorList>
            <person name="Liu Y."/>
        </authorList>
    </citation>
    <scope>NUCLEOTIDE SEQUENCE [LARGE SCALE GENOMIC DNA]</scope>
    <source>
        <strain evidence="11 12">HSLHS9</strain>
    </source>
</reference>
<dbReference type="Gene3D" id="3.40.50.720">
    <property type="entry name" value="NAD(P)-binding Rossmann-like Domain"/>
    <property type="match status" value="1"/>
</dbReference>
<dbReference type="AlphaFoldDB" id="A0A5C9AAK0"/>
<dbReference type="PANTHER" id="PTHR43692">
    <property type="entry name" value="UDP-N-ACETYLMURAMOYLALANINE--D-GLUTAMATE LIGASE"/>
    <property type="match status" value="1"/>
</dbReference>
<evidence type="ECO:0000259" key="9">
    <source>
        <dbReference type="Pfam" id="PF02875"/>
    </source>
</evidence>
<comment type="catalytic activity">
    <reaction evidence="7 8">
        <text>UDP-N-acetyl-alpha-D-muramoyl-L-alanine + D-glutamate + ATP = UDP-N-acetyl-alpha-D-muramoyl-L-alanyl-D-glutamate + ADP + phosphate + H(+)</text>
        <dbReference type="Rhea" id="RHEA:16429"/>
        <dbReference type="ChEBI" id="CHEBI:15378"/>
        <dbReference type="ChEBI" id="CHEBI:29986"/>
        <dbReference type="ChEBI" id="CHEBI:30616"/>
        <dbReference type="ChEBI" id="CHEBI:43474"/>
        <dbReference type="ChEBI" id="CHEBI:83898"/>
        <dbReference type="ChEBI" id="CHEBI:83900"/>
        <dbReference type="ChEBI" id="CHEBI:456216"/>
        <dbReference type="EC" id="6.3.2.9"/>
    </reaction>
</comment>
<evidence type="ECO:0000256" key="2">
    <source>
        <dbReference type="ARBA" id="ARBA00004752"/>
    </source>
</evidence>
<keyword evidence="7 8" id="KW-0132">Cell division</keyword>
<evidence type="ECO:0000259" key="10">
    <source>
        <dbReference type="Pfam" id="PF08245"/>
    </source>
</evidence>
<dbReference type="EC" id="6.3.2.9" evidence="7 8"/>
<keyword evidence="12" id="KW-1185">Reference proteome</keyword>
<evidence type="ECO:0000256" key="3">
    <source>
        <dbReference type="ARBA" id="ARBA00022490"/>
    </source>
</evidence>
<dbReference type="PANTHER" id="PTHR43692:SF1">
    <property type="entry name" value="UDP-N-ACETYLMURAMOYLALANINE--D-GLUTAMATE LIGASE"/>
    <property type="match status" value="1"/>
</dbReference>
<keyword evidence="5 7" id="KW-0547">Nucleotide-binding</keyword>
<proteinExistence type="inferred from homology"/>
<evidence type="ECO:0000313" key="11">
    <source>
        <dbReference type="EMBL" id="TXS96331.1"/>
    </source>
</evidence>
<dbReference type="SUPFAM" id="SSF51984">
    <property type="entry name" value="MurCD N-terminal domain"/>
    <property type="match status" value="1"/>
</dbReference>
<evidence type="ECO:0000256" key="8">
    <source>
        <dbReference type="RuleBase" id="RU003664"/>
    </source>
</evidence>
<dbReference type="InterPro" id="IPR036615">
    <property type="entry name" value="Mur_ligase_C_dom_sf"/>
</dbReference>
<dbReference type="InterPro" id="IPR004101">
    <property type="entry name" value="Mur_ligase_C"/>
</dbReference>
<keyword evidence="3 7" id="KW-0963">Cytoplasm</keyword>
<comment type="similarity">
    <text evidence="7">Belongs to the MurCDEF family.</text>
</comment>
<evidence type="ECO:0000256" key="1">
    <source>
        <dbReference type="ARBA" id="ARBA00004496"/>
    </source>
</evidence>
<dbReference type="GO" id="GO:0005737">
    <property type="term" value="C:cytoplasm"/>
    <property type="evidence" value="ECO:0007669"/>
    <property type="project" value="UniProtKB-SubCell"/>
</dbReference>
<gene>
    <name evidence="7" type="primary">murD</name>
    <name evidence="11" type="ORF">FV139_02205</name>
</gene>
<dbReference type="UniPathway" id="UPA00219"/>
<dbReference type="HAMAP" id="MF_00639">
    <property type="entry name" value="MurD"/>
    <property type="match status" value="1"/>
</dbReference>
<dbReference type="Pfam" id="PF02875">
    <property type="entry name" value="Mur_ligase_C"/>
    <property type="match status" value="1"/>
</dbReference>
<protein>
    <recommendedName>
        <fullName evidence="7 8">UDP-N-acetylmuramoylalanine--D-glutamate ligase</fullName>
        <ecNumber evidence="7 8">6.3.2.9</ecNumber>
    </recommendedName>
    <alternativeName>
        <fullName evidence="7">D-glutamic acid-adding enzyme</fullName>
    </alternativeName>
    <alternativeName>
        <fullName evidence="7">UDP-N-acetylmuramoyl-L-alanyl-D-glutamate synthetase</fullName>
    </alternativeName>
</protein>
<dbReference type="InterPro" id="IPR013221">
    <property type="entry name" value="Mur_ligase_cen"/>
</dbReference>
<dbReference type="Gene3D" id="3.90.190.20">
    <property type="entry name" value="Mur ligase, C-terminal domain"/>
    <property type="match status" value="1"/>
</dbReference>
<dbReference type="Proteomes" id="UP000321039">
    <property type="component" value="Unassembled WGS sequence"/>
</dbReference>
<accession>A0A5C9AAK0</accession>
<keyword evidence="7 8" id="KW-0573">Peptidoglycan synthesis</keyword>
<feature type="binding site" evidence="7">
    <location>
        <begin position="122"/>
        <end position="128"/>
    </location>
    <ligand>
        <name>ATP</name>
        <dbReference type="ChEBI" id="CHEBI:30616"/>
    </ligand>
</feature>
<evidence type="ECO:0000256" key="6">
    <source>
        <dbReference type="ARBA" id="ARBA00022840"/>
    </source>
</evidence>
<keyword evidence="4 7" id="KW-0436">Ligase</keyword>
<evidence type="ECO:0000313" key="12">
    <source>
        <dbReference type="Proteomes" id="UP000321039"/>
    </source>
</evidence>
<dbReference type="SUPFAM" id="SSF53623">
    <property type="entry name" value="MurD-like peptide ligases, catalytic domain"/>
    <property type="match status" value="1"/>
</dbReference>
<organism evidence="11 12">
    <name type="scientific">Parahaliea maris</name>
    <dbReference type="NCBI Taxonomy" id="2716870"/>
    <lineage>
        <taxon>Bacteria</taxon>
        <taxon>Pseudomonadati</taxon>
        <taxon>Pseudomonadota</taxon>
        <taxon>Gammaproteobacteria</taxon>
        <taxon>Cellvibrionales</taxon>
        <taxon>Halieaceae</taxon>
        <taxon>Parahaliea</taxon>
    </lineage>
</organism>
<dbReference type="InterPro" id="IPR036565">
    <property type="entry name" value="Mur-like_cat_sf"/>
</dbReference>
<dbReference type="SUPFAM" id="SSF53244">
    <property type="entry name" value="MurD-like peptide ligases, peptide-binding domain"/>
    <property type="match status" value="1"/>
</dbReference>
<comment type="function">
    <text evidence="7 8">Cell wall formation. Catalyzes the addition of glutamate to the nucleotide precursor UDP-N-acetylmuramoyl-L-alanine (UMA).</text>
</comment>
<dbReference type="GO" id="GO:0071555">
    <property type="term" value="P:cell wall organization"/>
    <property type="evidence" value="ECO:0007669"/>
    <property type="project" value="UniProtKB-KW"/>
</dbReference>
<dbReference type="Gene3D" id="3.40.1190.10">
    <property type="entry name" value="Mur-like, catalytic domain"/>
    <property type="match status" value="1"/>
</dbReference>
<dbReference type="GO" id="GO:0008360">
    <property type="term" value="P:regulation of cell shape"/>
    <property type="evidence" value="ECO:0007669"/>
    <property type="project" value="UniProtKB-KW"/>
</dbReference>
<dbReference type="GO" id="GO:0005524">
    <property type="term" value="F:ATP binding"/>
    <property type="evidence" value="ECO:0007669"/>
    <property type="project" value="UniProtKB-UniRule"/>
</dbReference>
<evidence type="ECO:0000256" key="5">
    <source>
        <dbReference type="ARBA" id="ARBA00022741"/>
    </source>
</evidence>
<keyword evidence="7 8" id="KW-0133">Cell shape</keyword>
<comment type="subcellular location">
    <subcellularLocation>
        <location evidence="1 7 8">Cytoplasm</location>
    </subcellularLocation>
</comment>
<dbReference type="EMBL" id="VRZA01000001">
    <property type="protein sequence ID" value="TXS96331.1"/>
    <property type="molecule type" value="Genomic_DNA"/>
</dbReference>
<dbReference type="Pfam" id="PF08245">
    <property type="entry name" value="Mur_ligase_M"/>
    <property type="match status" value="1"/>
</dbReference>
<dbReference type="GO" id="GO:0008764">
    <property type="term" value="F:UDP-N-acetylmuramoylalanine-D-glutamate ligase activity"/>
    <property type="evidence" value="ECO:0007669"/>
    <property type="project" value="UniProtKB-UniRule"/>
</dbReference>
<dbReference type="InterPro" id="IPR005762">
    <property type="entry name" value="MurD"/>
</dbReference>
<dbReference type="Pfam" id="PF21799">
    <property type="entry name" value="MurD-like_N"/>
    <property type="match status" value="1"/>
</dbReference>
<feature type="domain" description="Mur ligase central" evidence="10">
    <location>
        <begin position="120"/>
        <end position="291"/>
    </location>
</feature>
<comment type="caution">
    <text evidence="11">The sequence shown here is derived from an EMBL/GenBank/DDBJ whole genome shotgun (WGS) entry which is preliminary data.</text>
</comment>
<comment type="pathway">
    <text evidence="2 7 8">Cell wall biogenesis; peptidoglycan biosynthesis.</text>
</comment>
<feature type="domain" description="Mur ligase C-terminal" evidence="9">
    <location>
        <begin position="314"/>
        <end position="428"/>
    </location>
</feature>
<keyword evidence="7 8" id="KW-0961">Cell wall biogenesis/degradation</keyword>
<keyword evidence="7 8" id="KW-0131">Cell cycle</keyword>
<keyword evidence="6 7" id="KW-0067">ATP-binding</keyword>
<dbReference type="GO" id="GO:0009252">
    <property type="term" value="P:peptidoglycan biosynthetic process"/>
    <property type="evidence" value="ECO:0007669"/>
    <property type="project" value="UniProtKB-UniRule"/>
</dbReference>
<evidence type="ECO:0000256" key="4">
    <source>
        <dbReference type="ARBA" id="ARBA00022598"/>
    </source>
</evidence>